<dbReference type="AlphaFoldDB" id="A0A1T4YDM2"/>
<gene>
    <name evidence="2" type="ORF">SAMN06295879_2797</name>
</gene>
<dbReference type="Pfam" id="PF24831">
    <property type="entry name" value="DUF7715"/>
    <property type="match status" value="1"/>
</dbReference>
<organism evidence="2 3">
    <name type="scientific">Agreia bicolorata</name>
    <dbReference type="NCBI Taxonomy" id="110935"/>
    <lineage>
        <taxon>Bacteria</taxon>
        <taxon>Bacillati</taxon>
        <taxon>Actinomycetota</taxon>
        <taxon>Actinomycetes</taxon>
        <taxon>Micrococcales</taxon>
        <taxon>Microbacteriaceae</taxon>
        <taxon>Agreia</taxon>
    </lineage>
</organism>
<dbReference type="EMBL" id="FUYG01000007">
    <property type="protein sequence ID" value="SKA99421.1"/>
    <property type="molecule type" value="Genomic_DNA"/>
</dbReference>
<evidence type="ECO:0000259" key="1">
    <source>
        <dbReference type="Pfam" id="PF24831"/>
    </source>
</evidence>
<proteinExistence type="predicted"/>
<evidence type="ECO:0000313" key="3">
    <source>
        <dbReference type="Proteomes" id="UP000189735"/>
    </source>
</evidence>
<dbReference type="Proteomes" id="UP000189735">
    <property type="component" value="Unassembled WGS sequence"/>
</dbReference>
<protein>
    <recommendedName>
        <fullName evidence="1">DUF7715 domain-containing protein</fullName>
    </recommendedName>
</protein>
<dbReference type="RefSeq" id="WP_078714908.1">
    <property type="nucleotide sequence ID" value="NZ_FUYG01000007.1"/>
</dbReference>
<dbReference type="InterPro" id="IPR056132">
    <property type="entry name" value="DUF7715"/>
</dbReference>
<accession>A0A1T4YDM2</accession>
<feature type="domain" description="DUF7715" evidence="1">
    <location>
        <begin position="1"/>
        <end position="132"/>
    </location>
</feature>
<reference evidence="3" key="1">
    <citation type="submission" date="2017-02" db="EMBL/GenBank/DDBJ databases">
        <authorList>
            <person name="Varghese N."/>
            <person name="Submissions S."/>
        </authorList>
    </citation>
    <scope>NUCLEOTIDE SEQUENCE [LARGE SCALE GENOMIC DNA]</scope>
    <source>
        <strain evidence="3">VKM Ac-2052</strain>
    </source>
</reference>
<name>A0A1T4YDM2_9MICO</name>
<evidence type="ECO:0000313" key="2">
    <source>
        <dbReference type="EMBL" id="SKA99421.1"/>
    </source>
</evidence>
<sequence length="137" mass="15101">MKILQATSLDNGARGDDYNWCIEGEIVTFGFICDRDRRDPENGCGCSRGFSGLASHHATTTALVRATTLSEDDVRLAVESSLSDGGWLRSLSPQEADRMVDETLDFMLDVAEYYDEGTVIGTSFDCTYVRRHSTTSV</sequence>